<dbReference type="KEGG" id="flt:Sv326_0643"/>
<reference evidence="2" key="1">
    <citation type="submission" date="2020-07" db="EMBL/GenBank/DDBJ databases">
        <title>Metabolic diversity and evolutionary history of the archaeal phylum ###Micrarchaeota### uncovered from a freshwater lake metagenome.</title>
        <authorList>
            <person name="Kadnikov V.V."/>
            <person name="Savvichev A.S."/>
            <person name="Mardanov A.V."/>
            <person name="Beletsky A.V."/>
            <person name="Chupakov A.V."/>
            <person name="Kokryatskaya N.M."/>
            <person name="Pimenov N.V."/>
            <person name="Ravin N.V."/>
        </authorList>
    </citation>
    <scope>NUCLEOTIDE SEQUENCE [LARGE SCALE GENOMIC DNA]</scope>
</reference>
<dbReference type="Proteomes" id="UP000510821">
    <property type="component" value="Chromosome"/>
</dbReference>
<organism evidence="1 2">
    <name type="scientific">Fermentimicrarchaeum limneticum</name>
    <dbReference type="NCBI Taxonomy" id="2795018"/>
    <lineage>
        <taxon>Archaea</taxon>
        <taxon>Candidatus Micrarchaeota</taxon>
        <taxon>Candidatus Fermentimicrarchaeales</taxon>
        <taxon>Candidatus Fermentimicrarchaeaceae</taxon>
        <taxon>Candidatus Fermentimicrarchaeum</taxon>
    </lineage>
</organism>
<protein>
    <submittedName>
        <fullName evidence="1">Uncharacterized protein</fullName>
    </submittedName>
</protein>
<evidence type="ECO:0000313" key="2">
    <source>
        <dbReference type="Proteomes" id="UP000510821"/>
    </source>
</evidence>
<dbReference type="EMBL" id="CP058998">
    <property type="protein sequence ID" value="QLJ52818.1"/>
    <property type="molecule type" value="Genomic_DNA"/>
</dbReference>
<sequence length="210" mass="23949">METVETFEPAVAERRARENCEINFWKASSQRLHSLGSSIRNYSRDIVEPKMKSCEELLRKSSDELLLFRSILARITKLFRKIEPREDEWMNGSSFELRDRMKELAELRTSLEKTSENLESVAYWSSVRANDRSNPKAEVSLKMLLDKNTNLQEWVDFGIGLKTPSGKIVTGSWQGLTDGYPAIRAAFEKALGSKKTIASTLVEKLTKGLL</sequence>
<accession>A0A7D6BLX7</accession>
<proteinExistence type="predicted"/>
<evidence type="ECO:0000313" key="1">
    <source>
        <dbReference type="EMBL" id="QLJ52818.1"/>
    </source>
</evidence>
<dbReference type="AlphaFoldDB" id="A0A7D6BLX7"/>
<gene>
    <name evidence="1" type="ORF">Sv326_0643</name>
</gene>
<name>A0A7D6BLX7_FERL1</name>